<comment type="caution">
    <text evidence="9">The sequence shown here is derived from an EMBL/GenBank/DDBJ whole genome shotgun (WGS) entry which is preliminary data.</text>
</comment>
<gene>
    <name evidence="9" type="ORF">SLS62_011090</name>
</gene>
<evidence type="ECO:0000313" key="10">
    <source>
        <dbReference type="Proteomes" id="UP001320420"/>
    </source>
</evidence>
<dbReference type="Proteomes" id="UP001320420">
    <property type="component" value="Unassembled WGS sequence"/>
</dbReference>
<feature type="transmembrane region" description="Helical" evidence="7">
    <location>
        <begin position="71"/>
        <end position="90"/>
    </location>
</feature>
<feature type="transmembrane region" description="Helical" evidence="7">
    <location>
        <begin position="123"/>
        <end position="145"/>
    </location>
</feature>
<evidence type="ECO:0000256" key="4">
    <source>
        <dbReference type="ARBA" id="ARBA00023136"/>
    </source>
</evidence>
<keyword evidence="2 7" id="KW-0812">Transmembrane</keyword>
<evidence type="ECO:0000259" key="8">
    <source>
        <dbReference type="Pfam" id="PF20684"/>
    </source>
</evidence>
<keyword evidence="4 7" id="KW-0472">Membrane</keyword>
<dbReference type="InterPro" id="IPR049326">
    <property type="entry name" value="Rhodopsin_dom_fungi"/>
</dbReference>
<comment type="similarity">
    <text evidence="5">Belongs to the SAT4 family.</text>
</comment>
<evidence type="ECO:0000256" key="3">
    <source>
        <dbReference type="ARBA" id="ARBA00022989"/>
    </source>
</evidence>
<feature type="transmembrane region" description="Helical" evidence="7">
    <location>
        <begin position="39"/>
        <end position="59"/>
    </location>
</feature>
<reference evidence="9 10" key="1">
    <citation type="submission" date="2024-02" db="EMBL/GenBank/DDBJ databases">
        <title>De novo assembly and annotation of 12 fungi associated with fruit tree decline syndrome in Ontario, Canada.</title>
        <authorList>
            <person name="Sulman M."/>
            <person name="Ellouze W."/>
            <person name="Ilyukhin E."/>
        </authorList>
    </citation>
    <scope>NUCLEOTIDE SEQUENCE [LARGE SCALE GENOMIC DNA]</scope>
    <source>
        <strain evidence="9 10">M11/M66-122</strain>
    </source>
</reference>
<evidence type="ECO:0000256" key="6">
    <source>
        <dbReference type="SAM" id="MobiDB-lite"/>
    </source>
</evidence>
<dbReference type="GO" id="GO:0016020">
    <property type="term" value="C:membrane"/>
    <property type="evidence" value="ECO:0007669"/>
    <property type="project" value="UniProtKB-SubCell"/>
</dbReference>
<feature type="transmembrane region" description="Helical" evidence="7">
    <location>
        <begin position="198"/>
        <end position="222"/>
    </location>
</feature>
<feature type="transmembrane region" description="Helical" evidence="7">
    <location>
        <begin position="157"/>
        <end position="178"/>
    </location>
</feature>
<feature type="region of interest" description="Disordered" evidence="6">
    <location>
        <begin position="334"/>
        <end position="401"/>
    </location>
</feature>
<dbReference type="AlphaFoldDB" id="A0AAN9YGH4"/>
<protein>
    <recommendedName>
        <fullName evidence="8">Rhodopsin domain-containing protein</fullName>
    </recommendedName>
</protein>
<keyword evidence="10" id="KW-1185">Reference proteome</keyword>
<dbReference type="EMBL" id="JAKJXP020000169">
    <property type="protein sequence ID" value="KAK7740590.1"/>
    <property type="molecule type" value="Genomic_DNA"/>
</dbReference>
<feature type="compositionally biased region" description="Basic residues" evidence="6">
    <location>
        <begin position="338"/>
        <end position="347"/>
    </location>
</feature>
<feature type="domain" description="Rhodopsin" evidence="8">
    <location>
        <begin position="56"/>
        <end position="298"/>
    </location>
</feature>
<comment type="subcellular location">
    <subcellularLocation>
        <location evidence="1">Membrane</location>
        <topology evidence="1">Multi-pass membrane protein</topology>
    </subcellularLocation>
</comment>
<evidence type="ECO:0000313" key="9">
    <source>
        <dbReference type="EMBL" id="KAK7740590.1"/>
    </source>
</evidence>
<evidence type="ECO:0000256" key="7">
    <source>
        <dbReference type="SAM" id="Phobius"/>
    </source>
</evidence>
<feature type="transmembrane region" description="Helical" evidence="7">
    <location>
        <begin position="271"/>
        <end position="293"/>
    </location>
</feature>
<keyword evidence="3 7" id="KW-1133">Transmembrane helix</keyword>
<feature type="transmembrane region" description="Helical" evidence="7">
    <location>
        <begin position="234"/>
        <end position="251"/>
    </location>
</feature>
<dbReference type="PANTHER" id="PTHR33048">
    <property type="entry name" value="PTH11-LIKE INTEGRAL MEMBRANE PROTEIN (AFU_ORTHOLOGUE AFUA_5G11245)"/>
    <property type="match status" value="1"/>
</dbReference>
<sequence length="401" mass="44512">MKLGGPLAIMSAEEPIYYAEPPPGQVRVPVHPPTRRHDLMAAGIATTAIAALALALRLYTRLRVVEKGLNADDWLVSAAFVMSLAMLAFVKKDIDHGLTYHVWDILQSDYHIGERLNETQYGLLAYLTFILSVSLAKVSMLVLYLRLSPHEWLRWTCFLCIGIVACYSVTAALVESLACRPLQGIIDESMDAVCYDSYPAYIALSCLNIVMDVVILLLPVPLVAQMQLPTRQKISLILLFATGILVCSVAIKRVTYIPVLEASEDYDWDAVPDMILCFIEVNAGIVCASVPVLRPFFTRFLPILLSSHKSSSGDVGSSAPNGIRVIHTVEQRNMERKNVKRRNHHNAPRQGEDIDSYDLSTLDQSRSQSSYHDADEEARLWPPAQLTTHGRTRNKISAAAP</sequence>
<dbReference type="InterPro" id="IPR052337">
    <property type="entry name" value="SAT4-like"/>
</dbReference>
<evidence type="ECO:0000256" key="5">
    <source>
        <dbReference type="ARBA" id="ARBA00038359"/>
    </source>
</evidence>
<organism evidence="9 10">
    <name type="scientific">Diatrype stigma</name>
    <dbReference type="NCBI Taxonomy" id="117547"/>
    <lineage>
        <taxon>Eukaryota</taxon>
        <taxon>Fungi</taxon>
        <taxon>Dikarya</taxon>
        <taxon>Ascomycota</taxon>
        <taxon>Pezizomycotina</taxon>
        <taxon>Sordariomycetes</taxon>
        <taxon>Xylariomycetidae</taxon>
        <taxon>Xylariales</taxon>
        <taxon>Diatrypaceae</taxon>
        <taxon>Diatrype</taxon>
    </lineage>
</organism>
<dbReference type="Pfam" id="PF20684">
    <property type="entry name" value="Fung_rhodopsin"/>
    <property type="match status" value="1"/>
</dbReference>
<evidence type="ECO:0000256" key="1">
    <source>
        <dbReference type="ARBA" id="ARBA00004141"/>
    </source>
</evidence>
<name>A0AAN9YGH4_9PEZI</name>
<proteinExistence type="inferred from homology"/>
<evidence type="ECO:0000256" key="2">
    <source>
        <dbReference type="ARBA" id="ARBA00022692"/>
    </source>
</evidence>
<dbReference type="PANTHER" id="PTHR33048:SF47">
    <property type="entry name" value="INTEGRAL MEMBRANE PROTEIN-RELATED"/>
    <property type="match status" value="1"/>
</dbReference>
<feature type="compositionally biased region" description="Polar residues" evidence="6">
    <location>
        <begin position="358"/>
        <end position="371"/>
    </location>
</feature>
<accession>A0AAN9YGH4</accession>